<evidence type="ECO:0000256" key="1">
    <source>
        <dbReference type="SAM" id="MobiDB-lite"/>
    </source>
</evidence>
<feature type="region of interest" description="Disordered" evidence="1">
    <location>
        <begin position="41"/>
        <end position="68"/>
    </location>
</feature>
<sequence>MEVCWPPWHGLPRLSAVAGAGEGVASVVSVPFDVAENVPAGGGKWPAVAGSRGSDAAAGVDEDEVPRS</sequence>
<reference evidence="2 3" key="1">
    <citation type="submission" date="2021-01" db="EMBL/GenBank/DDBJ databases">
        <title>Whole genome shotgun sequence of Actinoplanes palleronii NBRC 14916.</title>
        <authorList>
            <person name="Komaki H."/>
            <person name="Tamura T."/>
        </authorList>
    </citation>
    <scope>NUCLEOTIDE SEQUENCE [LARGE SCALE GENOMIC DNA]</scope>
    <source>
        <strain evidence="2 3">NBRC 14916</strain>
    </source>
</reference>
<proteinExistence type="predicted"/>
<dbReference type="EMBL" id="BOMS01000152">
    <property type="protein sequence ID" value="GIE72651.1"/>
    <property type="molecule type" value="Genomic_DNA"/>
</dbReference>
<gene>
    <name evidence="2" type="ORF">Apa02nite_087590</name>
</gene>
<evidence type="ECO:0000313" key="2">
    <source>
        <dbReference type="EMBL" id="GIE72651.1"/>
    </source>
</evidence>
<keyword evidence="3" id="KW-1185">Reference proteome</keyword>
<protein>
    <submittedName>
        <fullName evidence="2">Uncharacterized protein</fullName>
    </submittedName>
</protein>
<accession>A0ABQ4BPQ9</accession>
<comment type="caution">
    <text evidence="2">The sequence shown here is derived from an EMBL/GenBank/DDBJ whole genome shotgun (WGS) entry which is preliminary data.</text>
</comment>
<dbReference type="Proteomes" id="UP000624709">
    <property type="component" value="Unassembled WGS sequence"/>
</dbReference>
<evidence type="ECO:0000313" key="3">
    <source>
        <dbReference type="Proteomes" id="UP000624709"/>
    </source>
</evidence>
<organism evidence="2 3">
    <name type="scientific">Actinoplanes palleronii</name>
    <dbReference type="NCBI Taxonomy" id="113570"/>
    <lineage>
        <taxon>Bacteria</taxon>
        <taxon>Bacillati</taxon>
        <taxon>Actinomycetota</taxon>
        <taxon>Actinomycetes</taxon>
        <taxon>Micromonosporales</taxon>
        <taxon>Micromonosporaceae</taxon>
        <taxon>Actinoplanes</taxon>
    </lineage>
</organism>
<name>A0ABQ4BPQ9_9ACTN</name>